<dbReference type="PANTHER" id="PTHR32347">
    <property type="entry name" value="EFFLUX SYSTEM COMPONENT YKNX-RELATED"/>
    <property type="match status" value="1"/>
</dbReference>
<dbReference type="InterPro" id="IPR050465">
    <property type="entry name" value="UPF0194_transport"/>
</dbReference>
<dbReference type="KEGG" id="sde:Sde_2782"/>
<dbReference type="STRING" id="203122.Sde_2782"/>
<dbReference type="RefSeq" id="WP_011469257.1">
    <property type="nucleotide sequence ID" value="NC_007912.1"/>
</dbReference>
<dbReference type="AlphaFoldDB" id="Q21GY8"/>
<dbReference type="InterPro" id="IPR014315">
    <property type="entry name" value="ABC_heterocyst_DevB"/>
</dbReference>
<dbReference type="HOGENOM" id="CLU_031364_0_0_6"/>
<sequence>MTKKAKDRAVSEEIMPLIENGIAKHLAIKRNWQPVRRKFLILSVVVGLIALGGIVGMYFQPPGLQLFFRATGLVPGAGSEHPIATPVQRQASLATQQNMTIKALGRLMPYGDVIVVAPPFGAGDARIAKILVKEGQVVDANDVIAQLDSLDQLQSAVNVAEAGLGVALATLNQMESLVDTSLKDLFAKHEGAEESLHVASLNHQRVVDLYKNSMVSLKELEQSELSVITAKKSLEQIEAQLSRTVGGESQTDIQLALSQLKLARADVERAKIDLQKAYIRAPKPGTIIRLHVRVGERPGNLGVATLGATDSMQAELEIYQTDIADVVVGANVLLTSPALKTPLQGKVSEVGLEVERQSIVGTSPASNLDARIIRVTVDLDEMSSQLAKSLTGLEVTATVDI</sequence>
<dbReference type="GO" id="GO:0019898">
    <property type="term" value="C:extrinsic component of membrane"/>
    <property type="evidence" value="ECO:0007669"/>
    <property type="project" value="InterPro"/>
</dbReference>
<protein>
    <submittedName>
        <fullName evidence="5">Secretion protein HlyD</fullName>
    </submittedName>
</protein>
<dbReference type="GO" id="GO:0030313">
    <property type="term" value="C:cell envelope"/>
    <property type="evidence" value="ECO:0007669"/>
    <property type="project" value="UniProtKB-SubCell"/>
</dbReference>
<dbReference type="Gene3D" id="2.40.50.100">
    <property type="match status" value="1"/>
</dbReference>
<reference evidence="5 6" key="1">
    <citation type="journal article" date="2008" name="PLoS Genet.">
        <title>Complete genome sequence of the complex carbohydrate-degrading marine bacterium, Saccharophagus degradans strain 2-40 T.</title>
        <authorList>
            <person name="Weiner R.M."/>
            <person name="Taylor L.E.II."/>
            <person name="Henrissat B."/>
            <person name="Hauser L."/>
            <person name="Land M."/>
            <person name="Coutinho P.M."/>
            <person name="Rancurel C."/>
            <person name="Saunders E.H."/>
            <person name="Longmire A.G."/>
            <person name="Zhang H."/>
            <person name="Bayer E.A."/>
            <person name="Gilbert H.J."/>
            <person name="Larimer F."/>
            <person name="Zhulin I.B."/>
            <person name="Ekborg N.A."/>
            <person name="Lamed R."/>
            <person name="Richardson P.M."/>
            <person name="Borovok I."/>
            <person name="Hutcheson S."/>
        </authorList>
    </citation>
    <scope>NUCLEOTIDE SEQUENCE [LARGE SCALE GENOMIC DNA]</scope>
    <source>
        <strain evidence="6">2-40 / ATCC 43961 / DSM 17024</strain>
    </source>
</reference>
<keyword evidence="2 3" id="KW-0175">Coiled coil</keyword>
<accession>Q21GY8</accession>
<dbReference type="InterPro" id="IPR030190">
    <property type="entry name" value="MacA_alpha-hairpin_sf"/>
</dbReference>
<keyword evidence="4" id="KW-0472">Membrane</keyword>
<evidence type="ECO:0000313" key="5">
    <source>
        <dbReference type="EMBL" id="ABD82041.1"/>
    </source>
</evidence>
<dbReference type="GeneID" id="98614438"/>
<keyword evidence="4" id="KW-0812">Transmembrane</keyword>
<dbReference type="GO" id="GO:1990961">
    <property type="term" value="P:xenobiotic detoxification by transmembrane export across the plasma membrane"/>
    <property type="evidence" value="ECO:0007669"/>
    <property type="project" value="InterPro"/>
</dbReference>
<keyword evidence="4" id="KW-1133">Transmembrane helix</keyword>
<dbReference type="Gene3D" id="6.10.140.1990">
    <property type="match status" value="1"/>
</dbReference>
<dbReference type="GO" id="GO:1990195">
    <property type="term" value="C:macrolide transmembrane transporter complex"/>
    <property type="evidence" value="ECO:0007669"/>
    <property type="project" value="InterPro"/>
</dbReference>
<dbReference type="Proteomes" id="UP000001947">
    <property type="component" value="Chromosome"/>
</dbReference>
<dbReference type="NCBIfam" id="TIGR02971">
    <property type="entry name" value="heterocyst_DevB"/>
    <property type="match status" value="1"/>
</dbReference>
<organism evidence="5 6">
    <name type="scientific">Saccharophagus degradans (strain 2-40 / ATCC 43961 / DSM 17024)</name>
    <dbReference type="NCBI Taxonomy" id="203122"/>
    <lineage>
        <taxon>Bacteria</taxon>
        <taxon>Pseudomonadati</taxon>
        <taxon>Pseudomonadota</taxon>
        <taxon>Gammaproteobacteria</taxon>
        <taxon>Cellvibrionales</taxon>
        <taxon>Cellvibrionaceae</taxon>
        <taxon>Saccharophagus</taxon>
    </lineage>
</organism>
<dbReference type="eggNOG" id="COG0845">
    <property type="taxonomic scope" value="Bacteria"/>
</dbReference>
<dbReference type="SUPFAM" id="SSF111369">
    <property type="entry name" value="HlyD-like secretion proteins"/>
    <property type="match status" value="1"/>
</dbReference>
<gene>
    <name evidence="5" type="ordered locus">Sde_2782</name>
</gene>
<feature type="coiled-coil region" evidence="3">
    <location>
        <begin position="220"/>
        <end position="277"/>
    </location>
</feature>
<feature type="transmembrane region" description="Helical" evidence="4">
    <location>
        <begin position="39"/>
        <end position="59"/>
    </location>
</feature>
<evidence type="ECO:0000256" key="4">
    <source>
        <dbReference type="SAM" id="Phobius"/>
    </source>
</evidence>
<dbReference type="PANTHER" id="PTHR32347:SF27">
    <property type="entry name" value="RND EFFLUX PUMP MEMBRANE FUSION PROTEIN BARREL-SANDWICH DOMAIN-CONTAINING PROTEIN"/>
    <property type="match status" value="1"/>
</dbReference>
<keyword evidence="6" id="KW-1185">Reference proteome</keyword>
<comment type="subcellular location">
    <subcellularLocation>
        <location evidence="1">Cell envelope</location>
    </subcellularLocation>
</comment>
<name>Q21GY8_SACD2</name>
<dbReference type="Gene3D" id="2.40.30.170">
    <property type="match status" value="1"/>
</dbReference>
<proteinExistence type="predicted"/>
<evidence type="ECO:0000256" key="1">
    <source>
        <dbReference type="ARBA" id="ARBA00004196"/>
    </source>
</evidence>
<dbReference type="EMBL" id="CP000282">
    <property type="protein sequence ID" value="ABD82041.1"/>
    <property type="molecule type" value="Genomic_DNA"/>
</dbReference>
<dbReference type="OrthoDB" id="9791520at2"/>
<evidence type="ECO:0000256" key="2">
    <source>
        <dbReference type="ARBA" id="ARBA00023054"/>
    </source>
</evidence>
<evidence type="ECO:0000313" key="6">
    <source>
        <dbReference type="Proteomes" id="UP000001947"/>
    </source>
</evidence>
<evidence type="ECO:0000256" key="3">
    <source>
        <dbReference type="SAM" id="Coils"/>
    </source>
</evidence>